<dbReference type="CDD" id="cd06261">
    <property type="entry name" value="TM_PBP2"/>
    <property type="match status" value="1"/>
</dbReference>
<protein>
    <submittedName>
        <fullName evidence="9">Sugar ABC transporter permease</fullName>
    </submittedName>
</protein>
<proteinExistence type="inferred from homology"/>
<evidence type="ECO:0000259" key="8">
    <source>
        <dbReference type="PROSITE" id="PS50928"/>
    </source>
</evidence>
<dbReference type="Pfam" id="PF00528">
    <property type="entry name" value="BPD_transp_1"/>
    <property type="match status" value="1"/>
</dbReference>
<dbReference type="EMBL" id="BOVJ01000066">
    <property type="protein sequence ID" value="GIQ63572.1"/>
    <property type="molecule type" value="Genomic_DNA"/>
</dbReference>
<feature type="domain" description="ABC transmembrane type-1" evidence="8">
    <location>
        <begin position="85"/>
        <end position="299"/>
    </location>
</feature>
<keyword evidence="6 7" id="KW-0472">Membrane</keyword>
<feature type="transmembrane region" description="Helical" evidence="7">
    <location>
        <begin position="89"/>
        <end position="110"/>
    </location>
</feature>
<feature type="transmembrane region" description="Helical" evidence="7">
    <location>
        <begin position="122"/>
        <end position="143"/>
    </location>
</feature>
<dbReference type="SUPFAM" id="SSF161098">
    <property type="entry name" value="MetI-like"/>
    <property type="match status" value="1"/>
</dbReference>
<organism evidence="9 10">
    <name type="scientific">Paenibacillus cisolokensis</name>
    <dbReference type="NCBI Taxonomy" id="1658519"/>
    <lineage>
        <taxon>Bacteria</taxon>
        <taxon>Bacillati</taxon>
        <taxon>Bacillota</taxon>
        <taxon>Bacilli</taxon>
        <taxon>Bacillales</taxon>
        <taxon>Paenibacillaceae</taxon>
        <taxon>Paenibacillus</taxon>
    </lineage>
</organism>
<dbReference type="Proteomes" id="UP000680304">
    <property type="component" value="Unassembled WGS sequence"/>
</dbReference>
<keyword evidence="2 7" id="KW-0813">Transport</keyword>
<reference evidence="9 10" key="1">
    <citation type="submission" date="2021-04" db="EMBL/GenBank/DDBJ databases">
        <title>Draft genome sequence of Paenibacillus cisolokensis, LC2-13A.</title>
        <authorList>
            <person name="Uke A."/>
            <person name="Chhe C."/>
            <person name="Baramee S."/>
            <person name="Kosugi A."/>
        </authorList>
    </citation>
    <scope>NUCLEOTIDE SEQUENCE [LARGE SCALE GENOMIC DNA]</scope>
    <source>
        <strain evidence="9 10">LC2-13A</strain>
    </source>
</reference>
<feature type="transmembrane region" description="Helical" evidence="7">
    <location>
        <begin position="173"/>
        <end position="194"/>
    </location>
</feature>
<evidence type="ECO:0000256" key="1">
    <source>
        <dbReference type="ARBA" id="ARBA00004651"/>
    </source>
</evidence>
<evidence type="ECO:0000313" key="10">
    <source>
        <dbReference type="Proteomes" id="UP000680304"/>
    </source>
</evidence>
<gene>
    <name evidence="9" type="ORF">PACILC2_21400</name>
</gene>
<dbReference type="PROSITE" id="PS50928">
    <property type="entry name" value="ABC_TM1"/>
    <property type="match status" value="1"/>
</dbReference>
<dbReference type="Gene3D" id="1.10.3720.10">
    <property type="entry name" value="MetI-like"/>
    <property type="match status" value="1"/>
</dbReference>
<feature type="transmembrane region" description="Helical" evidence="7">
    <location>
        <begin position="231"/>
        <end position="258"/>
    </location>
</feature>
<keyword evidence="10" id="KW-1185">Reference proteome</keyword>
<evidence type="ECO:0000256" key="2">
    <source>
        <dbReference type="ARBA" id="ARBA00022448"/>
    </source>
</evidence>
<dbReference type="InterPro" id="IPR000515">
    <property type="entry name" value="MetI-like"/>
</dbReference>
<comment type="similarity">
    <text evidence="7">Belongs to the binding-protein-dependent transport system permease family.</text>
</comment>
<evidence type="ECO:0000256" key="7">
    <source>
        <dbReference type="RuleBase" id="RU363032"/>
    </source>
</evidence>
<keyword evidence="4 7" id="KW-0812">Transmembrane</keyword>
<keyword evidence="5 7" id="KW-1133">Transmembrane helix</keyword>
<dbReference type="PANTHER" id="PTHR43005:SF1">
    <property type="entry name" value="SPERMIDINE_PUTRESCINE TRANSPORT SYSTEM PERMEASE PROTEIN"/>
    <property type="match status" value="1"/>
</dbReference>
<feature type="transmembrane region" description="Helical" evidence="7">
    <location>
        <begin position="23"/>
        <end position="46"/>
    </location>
</feature>
<sequence>MPHQSGARGGSPMSRRSKHASSWNNYLFVLPALLFIVVFIGFPLVYNLMLSFQNVSVYNLNGKHDFIGLSNYYKSLEDPVFYISLKNSAVFTVLSLIFQFTIGFALALFFNRKFPGRNLFRSLMLLAWMLPVVISGTVFQWMMSGDYGIINYFMQSLGLIDKPINWLSEGRTALLGTIVANIWIGIPFNMIILLSGLQGLPEHLYEAAKLDGANRLVQFRNITLPLMKPTILVLLILGIINTFKVFDLIFVMTAGGPVTSSTVLPIYAYQLSFSTYEFSQGASVSMIMFIILTLISIAYLRMSGKEEVHA</sequence>
<keyword evidence="3" id="KW-1003">Cell membrane</keyword>
<accession>A0ABQ4N5Y8</accession>
<dbReference type="RefSeq" id="WP_244863390.1">
    <property type="nucleotide sequence ID" value="NZ_BOVJ01000066.1"/>
</dbReference>
<dbReference type="InterPro" id="IPR035906">
    <property type="entry name" value="MetI-like_sf"/>
</dbReference>
<comment type="caution">
    <text evidence="9">The sequence shown here is derived from an EMBL/GenBank/DDBJ whole genome shotgun (WGS) entry which is preliminary data.</text>
</comment>
<feature type="transmembrane region" description="Helical" evidence="7">
    <location>
        <begin position="278"/>
        <end position="300"/>
    </location>
</feature>
<evidence type="ECO:0000256" key="6">
    <source>
        <dbReference type="ARBA" id="ARBA00023136"/>
    </source>
</evidence>
<evidence type="ECO:0000256" key="4">
    <source>
        <dbReference type="ARBA" id="ARBA00022692"/>
    </source>
</evidence>
<comment type="subcellular location">
    <subcellularLocation>
        <location evidence="1 7">Cell membrane</location>
        <topology evidence="1 7">Multi-pass membrane protein</topology>
    </subcellularLocation>
</comment>
<dbReference type="PANTHER" id="PTHR43005">
    <property type="entry name" value="BLR7065 PROTEIN"/>
    <property type="match status" value="1"/>
</dbReference>
<evidence type="ECO:0000313" key="9">
    <source>
        <dbReference type="EMBL" id="GIQ63572.1"/>
    </source>
</evidence>
<evidence type="ECO:0000256" key="5">
    <source>
        <dbReference type="ARBA" id="ARBA00022989"/>
    </source>
</evidence>
<name>A0ABQ4N5Y8_9BACL</name>
<evidence type="ECO:0000256" key="3">
    <source>
        <dbReference type="ARBA" id="ARBA00022475"/>
    </source>
</evidence>